<sequence length="258" mass="28390">MKKIILIISLITLSLTGNAQIIKNNLLDGYKTGDKLEKSAYIEPKAMIQENTWCAAYTKDPKAATTSSPIIGKELSYPEYQEGGPSIQFGFEDGIKGTRSSVYSMTSSGKTYRQGSYYLACLVNFSKLGTKKPSEFLALIANHVGGSARGNIYAHRNENGKLKFTVGLGKNRTEAPNEYDFKKTHLLVLKVDYTNNRVELFVNPSLKGEEAQSDAMAKGEEGALKAGLKAISIRNNHTYQGNIGNIRFAGRWTDITTK</sequence>
<dbReference type="AlphaFoldDB" id="A0A413EVE8"/>
<dbReference type="GO" id="GO:0004553">
    <property type="term" value="F:hydrolase activity, hydrolyzing O-glycosyl compounds"/>
    <property type="evidence" value="ECO:0007669"/>
    <property type="project" value="UniProtKB-ARBA"/>
</dbReference>
<evidence type="ECO:0000256" key="1">
    <source>
        <dbReference type="SAM" id="SignalP"/>
    </source>
</evidence>
<accession>A0A413EVE8</accession>
<reference evidence="2 3" key="1">
    <citation type="submission" date="2018-08" db="EMBL/GenBank/DDBJ databases">
        <title>A genome reference for cultivated species of the human gut microbiota.</title>
        <authorList>
            <person name="Zou Y."/>
            <person name="Xue W."/>
            <person name="Luo G."/>
        </authorList>
    </citation>
    <scope>NUCLEOTIDE SEQUENCE [LARGE SCALE GENOMIC DNA]</scope>
    <source>
        <strain evidence="2 3">AF04-46</strain>
    </source>
</reference>
<dbReference type="Proteomes" id="UP000286031">
    <property type="component" value="Unassembled WGS sequence"/>
</dbReference>
<keyword evidence="1" id="KW-0732">Signal</keyword>
<dbReference type="SUPFAM" id="SSF49899">
    <property type="entry name" value="Concanavalin A-like lectins/glucanases"/>
    <property type="match status" value="1"/>
</dbReference>
<evidence type="ECO:0000313" key="2">
    <source>
        <dbReference type="EMBL" id="RGX11739.1"/>
    </source>
</evidence>
<protein>
    <recommendedName>
        <fullName evidence="4">LamG domain-containing protein</fullName>
    </recommendedName>
</protein>
<organism evidence="2 3">
    <name type="scientific">Bacteroides ovatus</name>
    <dbReference type="NCBI Taxonomy" id="28116"/>
    <lineage>
        <taxon>Bacteria</taxon>
        <taxon>Pseudomonadati</taxon>
        <taxon>Bacteroidota</taxon>
        <taxon>Bacteroidia</taxon>
        <taxon>Bacteroidales</taxon>
        <taxon>Bacteroidaceae</taxon>
        <taxon>Bacteroides</taxon>
    </lineage>
</organism>
<dbReference type="EMBL" id="QSBI01000005">
    <property type="protein sequence ID" value="RGX11739.1"/>
    <property type="molecule type" value="Genomic_DNA"/>
</dbReference>
<evidence type="ECO:0000313" key="3">
    <source>
        <dbReference type="Proteomes" id="UP000286031"/>
    </source>
</evidence>
<comment type="caution">
    <text evidence="2">The sequence shown here is derived from an EMBL/GenBank/DDBJ whole genome shotgun (WGS) entry which is preliminary data.</text>
</comment>
<proteinExistence type="predicted"/>
<feature type="chain" id="PRO_5019404021" description="LamG domain-containing protein" evidence="1">
    <location>
        <begin position="20"/>
        <end position="258"/>
    </location>
</feature>
<evidence type="ECO:0008006" key="4">
    <source>
        <dbReference type="Google" id="ProtNLM"/>
    </source>
</evidence>
<name>A0A413EVE8_BACOV</name>
<dbReference type="InterPro" id="IPR013320">
    <property type="entry name" value="ConA-like_dom_sf"/>
</dbReference>
<dbReference type="GO" id="GO:0005975">
    <property type="term" value="P:carbohydrate metabolic process"/>
    <property type="evidence" value="ECO:0007669"/>
    <property type="project" value="UniProtKB-ARBA"/>
</dbReference>
<dbReference type="RefSeq" id="WP_099147333.1">
    <property type="nucleotide sequence ID" value="NZ_CAKJZM010000002.1"/>
</dbReference>
<feature type="signal peptide" evidence="1">
    <location>
        <begin position="1"/>
        <end position="19"/>
    </location>
</feature>
<gene>
    <name evidence="2" type="ORF">DWV35_06465</name>
</gene>